<name>E3QJF8_COLGM</name>
<dbReference type="EMBL" id="GG697352">
    <property type="protein sequence ID" value="EFQ30996.1"/>
    <property type="molecule type" value="Genomic_DNA"/>
</dbReference>
<evidence type="ECO:0000313" key="3">
    <source>
        <dbReference type="Proteomes" id="UP000008782"/>
    </source>
</evidence>
<dbReference type="AlphaFoldDB" id="E3QJF8"/>
<protein>
    <submittedName>
        <fullName evidence="2">Uncharacterized protein</fullName>
    </submittedName>
</protein>
<feature type="compositionally biased region" description="Basic residues" evidence="1">
    <location>
        <begin position="68"/>
        <end position="88"/>
    </location>
</feature>
<sequence length="135" mass="15558">MGHCMANRAAFRNDSSLGKKRKTKRLLLYDTQKRFCFTAALCTTTKPKGDFPSERRKEAPVRRDKAICKKKKKKKKKPMNQKKKKKKYPLRARWNWAWSASSKTSGGLIPMDEKGRGARVAERLVTMEMTAATHL</sequence>
<evidence type="ECO:0000313" key="2">
    <source>
        <dbReference type="EMBL" id="EFQ30996.1"/>
    </source>
</evidence>
<dbReference type="Proteomes" id="UP000008782">
    <property type="component" value="Unassembled WGS sequence"/>
</dbReference>
<reference evidence="3" key="1">
    <citation type="journal article" date="2012" name="Nat. Genet.">
        <title>Lifestyle transitions in plant pathogenic Colletotrichum fungi deciphered by genome and transcriptome analyses.</title>
        <authorList>
            <person name="O'Connell R.J."/>
            <person name="Thon M.R."/>
            <person name="Hacquard S."/>
            <person name="Amyotte S.G."/>
            <person name="Kleemann J."/>
            <person name="Torres M.F."/>
            <person name="Damm U."/>
            <person name="Buiate E.A."/>
            <person name="Epstein L."/>
            <person name="Alkan N."/>
            <person name="Altmueller J."/>
            <person name="Alvarado-Balderrama L."/>
            <person name="Bauser C.A."/>
            <person name="Becker C."/>
            <person name="Birren B.W."/>
            <person name="Chen Z."/>
            <person name="Choi J."/>
            <person name="Crouch J.A."/>
            <person name="Duvick J.P."/>
            <person name="Farman M.A."/>
            <person name="Gan P."/>
            <person name="Heiman D."/>
            <person name="Henrissat B."/>
            <person name="Howard R.J."/>
            <person name="Kabbage M."/>
            <person name="Koch C."/>
            <person name="Kracher B."/>
            <person name="Kubo Y."/>
            <person name="Law A.D."/>
            <person name="Lebrun M.-H."/>
            <person name="Lee Y.-H."/>
            <person name="Miyara I."/>
            <person name="Moore N."/>
            <person name="Neumann U."/>
            <person name="Nordstroem K."/>
            <person name="Panaccione D.G."/>
            <person name="Panstruga R."/>
            <person name="Place M."/>
            <person name="Proctor R.H."/>
            <person name="Prusky D."/>
            <person name="Rech G."/>
            <person name="Reinhardt R."/>
            <person name="Rollins J.A."/>
            <person name="Rounsley S."/>
            <person name="Schardl C.L."/>
            <person name="Schwartz D.C."/>
            <person name="Shenoy N."/>
            <person name="Shirasu K."/>
            <person name="Sikhakolli U.R."/>
            <person name="Stueber K."/>
            <person name="Sukno S.A."/>
            <person name="Sweigard J.A."/>
            <person name="Takano Y."/>
            <person name="Takahara H."/>
            <person name="Trail F."/>
            <person name="van der Does H.C."/>
            <person name="Voll L.M."/>
            <person name="Will I."/>
            <person name="Young S."/>
            <person name="Zeng Q."/>
            <person name="Zhang J."/>
            <person name="Zhou S."/>
            <person name="Dickman M.B."/>
            <person name="Schulze-Lefert P."/>
            <person name="Ver Loren van Themaat E."/>
            <person name="Ma L.-J."/>
            <person name="Vaillancourt L.J."/>
        </authorList>
    </citation>
    <scope>NUCLEOTIDE SEQUENCE [LARGE SCALE GENOMIC DNA]</scope>
    <source>
        <strain evidence="3">M1.001 / M2 / FGSC 10212</strain>
    </source>
</reference>
<feature type="region of interest" description="Disordered" evidence="1">
    <location>
        <begin position="48"/>
        <end position="88"/>
    </location>
</feature>
<gene>
    <name evidence="2" type="ORF">GLRG_06140</name>
</gene>
<dbReference type="VEuPathDB" id="FungiDB:GLRG_06140"/>
<dbReference type="RefSeq" id="XP_008095016.1">
    <property type="nucleotide sequence ID" value="XM_008096825.1"/>
</dbReference>
<feature type="compositionally biased region" description="Basic and acidic residues" evidence="1">
    <location>
        <begin position="48"/>
        <end position="67"/>
    </location>
</feature>
<keyword evidence="3" id="KW-1185">Reference proteome</keyword>
<accession>E3QJF8</accession>
<organism evidence="3">
    <name type="scientific">Colletotrichum graminicola (strain M1.001 / M2 / FGSC 10212)</name>
    <name type="common">Maize anthracnose fungus</name>
    <name type="synonym">Glomerella graminicola</name>
    <dbReference type="NCBI Taxonomy" id="645133"/>
    <lineage>
        <taxon>Eukaryota</taxon>
        <taxon>Fungi</taxon>
        <taxon>Dikarya</taxon>
        <taxon>Ascomycota</taxon>
        <taxon>Pezizomycotina</taxon>
        <taxon>Sordariomycetes</taxon>
        <taxon>Hypocreomycetidae</taxon>
        <taxon>Glomerellales</taxon>
        <taxon>Glomerellaceae</taxon>
        <taxon>Colletotrichum</taxon>
        <taxon>Colletotrichum graminicola species complex</taxon>
    </lineage>
</organism>
<proteinExistence type="predicted"/>
<dbReference type="HOGENOM" id="CLU_1885608_0_0_1"/>
<evidence type="ECO:0000256" key="1">
    <source>
        <dbReference type="SAM" id="MobiDB-lite"/>
    </source>
</evidence>
<dbReference type="GeneID" id="24411505"/>